<protein>
    <submittedName>
        <fullName evidence="2">Uncharacterized protein</fullName>
    </submittedName>
</protein>
<proteinExistence type="predicted"/>
<gene>
    <name evidence="2" type="ORF">K435DRAFT_374138</name>
</gene>
<accession>A0A4S8LAW9</accession>
<organism evidence="2 3">
    <name type="scientific">Dendrothele bispora (strain CBS 962.96)</name>
    <dbReference type="NCBI Taxonomy" id="1314807"/>
    <lineage>
        <taxon>Eukaryota</taxon>
        <taxon>Fungi</taxon>
        <taxon>Dikarya</taxon>
        <taxon>Basidiomycota</taxon>
        <taxon>Agaricomycotina</taxon>
        <taxon>Agaricomycetes</taxon>
        <taxon>Agaricomycetidae</taxon>
        <taxon>Agaricales</taxon>
        <taxon>Agaricales incertae sedis</taxon>
        <taxon>Dendrothele</taxon>
    </lineage>
</organism>
<evidence type="ECO:0000313" key="3">
    <source>
        <dbReference type="Proteomes" id="UP000297245"/>
    </source>
</evidence>
<keyword evidence="1" id="KW-0812">Transmembrane</keyword>
<dbReference type="EMBL" id="ML179519">
    <property type="protein sequence ID" value="THU85986.1"/>
    <property type="molecule type" value="Genomic_DNA"/>
</dbReference>
<dbReference type="Proteomes" id="UP000297245">
    <property type="component" value="Unassembled WGS sequence"/>
</dbReference>
<reference evidence="2 3" key="1">
    <citation type="journal article" date="2019" name="Nat. Ecol. Evol.">
        <title>Megaphylogeny resolves global patterns of mushroom evolution.</title>
        <authorList>
            <person name="Varga T."/>
            <person name="Krizsan K."/>
            <person name="Foldi C."/>
            <person name="Dima B."/>
            <person name="Sanchez-Garcia M."/>
            <person name="Sanchez-Ramirez S."/>
            <person name="Szollosi G.J."/>
            <person name="Szarkandi J.G."/>
            <person name="Papp V."/>
            <person name="Albert L."/>
            <person name="Andreopoulos W."/>
            <person name="Angelini C."/>
            <person name="Antonin V."/>
            <person name="Barry K.W."/>
            <person name="Bougher N.L."/>
            <person name="Buchanan P."/>
            <person name="Buyck B."/>
            <person name="Bense V."/>
            <person name="Catcheside P."/>
            <person name="Chovatia M."/>
            <person name="Cooper J."/>
            <person name="Damon W."/>
            <person name="Desjardin D."/>
            <person name="Finy P."/>
            <person name="Geml J."/>
            <person name="Haridas S."/>
            <person name="Hughes K."/>
            <person name="Justo A."/>
            <person name="Karasinski D."/>
            <person name="Kautmanova I."/>
            <person name="Kiss B."/>
            <person name="Kocsube S."/>
            <person name="Kotiranta H."/>
            <person name="LaButti K.M."/>
            <person name="Lechner B.E."/>
            <person name="Liimatainen K."/>
            <person name="Lipzen A."/>
            <person name="Lukacs Z."/>
            <person name="Mihaltcheva S."/>
            <person name="Morgado L.N."/>
            <person name="Niskanen T."/>
            <person name="Noordeloos M.E."/>
            <person name="Ohm R.A."/>
            <person name="Ortiz-Santana B."/>
            <person name="Ovrebo C."/>
            <person name="Racz N."/>
            <person name="Riley R."/>
            <person name="Savchenko A."/>
            <person name="Shiryaev A."/>
            <person name="Soop K."/>
            <person name="Spirin V."/>
            <person name="Szebenyi C."/>
            <person name="Tomsovsky M."/>
            <person name="Tulloss R.E."/>
            <person name="Uehling J."/>
            <person name="Grigoriev I.V."/>
            <person name="Vagvolgyi C."/>
            <person name="Papp T."/>
            <person name="Martin F.M."/>
            <person name="Miettinen O."/>
            <person name="Hibbett D.S."/>
            <person name="Nagy L.G."/>
        </authorList>
    </citation>
    <scope>NUCLEOTIDE SEQUENCE [LARGE SCALE GENOMIC DNA]</scope>
    <source>
        <strain evidence="2 3">CBS 962.96</strain>
    </source>
</reference>
<evidence type="ECO:0000256" key="1">
    <source>
        <dbReference type="SAM" id="Phobius"/>
    </source>
</evidence>
<keyword evidence="1" id="KW-1133">Transmembrane helix</keyword>
<sequence>MLMLIVTLFRRMEWEGLEGEGHGTGHDATNPDARVFAIGLVIFRGALFLSSLCFALLIVVNSI</sequence>
<dbReference type="AlphaFoldDB" id="A0A4S8LAW9"/>
<keyword evidence="3" id="KW-1185">Reference proteome</keyword>
<name>A0A4S8LAW9_DENBC</name>
<keyword evidence="1" id="KW-0472">Membrane</keyword>
<feature type="transmembrane region" description="Helical" evidence="1">
    <location>
        <begin position="35"/>
        <end position="60"/>
    </location>
</feature>
<evidence type="ECO:0000313" key="2">
    <source>
        <dbReference type="EMBL" id="THU85986.1"/>
    </source>
</evidence>